<feature type="transmembrane region" description="Helical" evidence="2">
    <location>
        <begin position="236"/>
        <end position="259"/>
    </location>
</feature>
<gene>
    <name evidence="4" type="ORF">JX265_007245</name>
</gene>
<feature type="chain" id="PRO_5040213096" evidence="3">
    <location>
        <begin position="20"/>
        <end position="378"/>
    </location>
</feature>
<dbReference type="Pfam" id="PF14610">
    <property type="entry name" value="Psg1"/>
    <property type="match status" value="1"/>
</dbReference>
<evidence type="ECO:0000313" key="4">
    <source>
        <dbReference type="EMBL" id="KAI1867443.1"/>
    </source>
</evidence>
<keyword evidence="2" id="KW-1133">Transmembrane helix</keyword>
<keyword evidence="2" id="KW-0472">Membrane</keyword>
<evidence type="ECO:0000256" key="1">
    <source>
        <dbReference type="SAM" id="MobiDB-lite"/>
    </source>
</evidence>
<name>A0A9P9WK51_9PEZI</name>
<dbReference type="EMBL" id="JAFIMR010000018">
    <property type="protein sequence ID" value="KAI1867443.1"/>
    <property type="molecule type" value="Genomic_DNA"/>
</dbReference>
<feature type="region of interest" description="Disordered" evidence="1">
    <location>
        <begin position="327"/>
        <end position="378"/>
    </location>
</feature>
<feature type="compositionally biased region" description="Basic and acidic residues" evidence="1">
    <location>
        <begin position="364"/>
        <end position="378"/>
    </location>
</feature>
<dbReference type="InterPro" id="IPR028000">
    <property type="entry name" value="Pma1"/>
</dbReference>
<keyword evidence="5" id="KW-1185">Reference proteome</keyword>
<dbReference type="OrthoDB" id="4084551at2759"/>
<proteinExistence type="predicted"/>
<evidence type="ECO:0000313" key="5">
    <source>
        <dbReference type="Proteomes" id="UP000829685"/>
    </source>
</evidence>
<keyword evidence="3" id="KW-0732">Signal</keyword>
<dbReference type="AlphaFoldDB" id="A0A9P9WK51"/>
<protein>
    <submittedName>
        <fullName evidence="4">Uncharacterized protein</fullName>
    </submittedName>
</protein>
<evidence type="ECO:0000256" key="2">
    <source>
        <dbReference type="SAM" id="Phobius"/>
    </source>
</evidence>
<reference evidence="4" key="1">
    <citation type="submission" date="2021-03" db="EMBL/GenBank/DDBJ databases">
        <title>Revisited historic fungal species revealed as producer of novel bioactive compounds through whole genome sequencing and comparative genomics.</title>
        <authorList>
            <person name="Vignolle G.A."/>
            <person name="Hochenegger N."/>
            <person name="Mach R.L."/>
            <person name="Mach-Aigner A.R."/>
            <person name="Javad Rahimi M."/>
            <person name="Salim K.A."/>
            <person name="Chan C.M."/>
            <person name="Lim L.B.L."/>
            <person name="Cai F."/>
            <person name="Druzhinina I.S."/>
            <person name="U'Ren J.M."/>
            <person name="Derntl C."/>
        </authorList>
    </citation>
    <scope>NUCLEOTIDE SEQUENCE</scope>
    <source>
        <strain evidence="4">TUCIM 5799</strain>
    </source>
</reference>
<evidence type="ECO:0000256" key="3">
    <source>
        <dbReference type="SAM" id="SignalP"/>
    </source>
</evidence>
<keyword evidence="2" id="KW-0812">Transmembrane</keyword>
<sequence length="378" mass="40399">MLSTSSLAAIAMLASAAAAVPNVKARATDAESLTPWVTVGDNGTPVTITPVQTTIDGTATVISGAPHDLTGTVFTQTSYGEITTSTGTAPAPTATAADGSGSFLKCNNKDGANAPWCRPDEGAIMYPGTTYYLTWDSTYFTPNTTVTVQGNYLNATTGEVTSQAFESDKMVATWGYWKLAATSDLMQGQSAMNISLQIVALNTTTGTRSTFVKGPTIQIANVPTYHKAPAAPPSGAALYIALPTVFGFIILCVVGGCLWNRKTRKIELGNVMSRSRHGFGLGKPRAGLSQRRKERKAAERVQLMEREIAAGGGQVYRDQPDWIDIPRRDSDALGSLAGTPTDERFHQPGARDGSARPQAGAERNYFRDELHRQDEDRR</sequence>
<dbReference type="Proteomes" id="UP000829685">
    <property type="component" value="Unassembled WGS sequence"/>
</dbReference>
<comment type="caution">
    <text evidence="4">The sequence shown here is derived from an EMBL/GenBank/DDBJ whole genome shotgun (WGS) entry which is preliminary data.</text>
</comment>
<accession>A0A9P9WK51</accession>
<feature type="signal peptide" evidence="3">
    <location>
        <begin position="1"/>
        <end position="19"/>
    </location>
</feature>
<organism evidence="4 5">
    <name type="scientific">Neoarthrinium moseri</name>
    <dbReference type="NCBI Taxonomy" id="1658444"/>
    <lineage>
        <taxon>Eukaryota</taxon>
        <taxon>Fungi</taxon>
        <taxon>Dikarya</taxon>
        <taxon>Ascomycota</taxon>
        <taxon>Pezizomycotina</taxon>
        <taxon>Sordariomycetes</taxon>
        <taxon>Xylariomycetidae</taxon>
        <taxon>Amphisphaeriales</taxon>
        <taxon>Apiosporaceae</taxon>
        <taxon>Neoarthrinium</taxon>
    </lineage>
</organism>